<dbReference type="Proteomes" id="UP000199602">
    <property type="component" value="Unassembled WGS sequence"/>
</dbReference>
<reference evidence="2 3" key="1">
    <citation type="submission" date="2016-10" db="EMBL/GenBank/DDBJ databases">
        <authorList>
            <person name="de Groot N.N."/>
        </authorList>
    </citation>
    <scope>NUCLEOTIDE SEQUENCE [LARGE SCALE GENOMIC DNA]</scope>
    <source>
        <strain evidence="2 3">DSM 15269</strain>
    </source>
</reference>
<dbReference type="InterPro" id="IPR002716">
    <property type="entry name" value="PIN_dom"/>
</dbReference>
<dbReference type="InterPro" id="IPR029060">
    <property type="entry name" value="PIN-like_dom_sf"/>
</dbReference>
<sequence length="63" mass="7425">MVVPLTLDIVRKSWEIKEKYKFSYWDSLIVASALENNCSILYTEDMQDGQIIEKKLEIVNPFK</sequence>
<protein>
    <submittedName>
        <fullName evidence="2">PIN domain-containing protein</fullName>
    </submittedName>
</protein>
<evidence type="ECO:0000313" key="2">
    <source>
        <dbReference type="EMBL" id="SDN51183.1"/>
    </source>
</evidence>
<dbReference type="SUPFAM" id="SSF88723">
    <property type="entry name" value="PIN domain-like"/>
    <property type="match status" value="1"/>
</dbReference>
<dbReference type="CDD" id="cd18692">
    <property type="entry name" value="PIN_VapC-like"/>
    <property type="match status" value="1"/>
</dbReference>
<accession>A0A1H0BZW8</accession>
<dbReference type="STRING" id="206665.SAMN04488516_102353"/>
<gene>
    <name evidence="2" type="ORF">SAMN04488516_102353</name>
</gene>
<dbReference type="EMBL" id="FNIN01000002">
    <property type="protein sequence ID" value="SDN51183.1"/>
    <property type="molecule type" value="Genomic_DNA"/>
</dbReference>
<evidence type="ECO:0000259" key="1">
    <source>
        <dbReference type="Pfam" id="PF01850"/>
    </source>
</evidence>
<proteinExistence type="predicted"/>
<dbReference type="AlphaFoldDB" id="A0A1H0BZW8"/>
<name>A0A1H0BZW8_9BACT</name>
<dbReference type="Gene3D" id="3.40.50.1010">
    <property type="entry name" value="5'-nuclease"/>
    <property type="match status" value="1"/>
</dbReference>
<dbReference type="OrthoDB" id="8687082at2"/>
<feature type="domain" description="PIN" evidence="1">
    <location>
        <begin position="2"/>
        <end position="45"/>
    </location>
</feature>
<dbReference type="Pfam" id="PF01850">
    <property type="entry name" value="PIN"/>
    <property type="match status" value="1"/>
</dbReference>
<evidence type="ECO:0000313" key="3">
    <source>
        <dbReference type="Proteomes" id="UP000199602"/>
    </source>
</evidence>
<keyword evidence="3" id="KW-1185">Reference proteome</keyword>
<organism evidence="2 3">
    <name type="scientific">Desulfonauticus submarinus</name>
    <dbReference type="NCBI Taxonomy" id="206665"/>
    <lineage>
        <taxon>Bacteria</taxon>
        <taxon>Pseudomonadati</taxon>
        <taxon>Thermodesulfobacteriota</taxon>
        <taxon>Desulfovibrionia</taxon>
        <taxon>Desulfovibrionales</taxon>
        <taxon>Desulfonauticaceae</taxon>
        <taxon>Desulfonauticus</taxon>
    </lineage>
</organism>